<evidence type="ECO:0000313" key="2">
    <source>
        <dbReference type="EMBL" id="KAK2094383.1"/>
    </source>
</evidence>
<feature type="region of interest" description="Disordered" evidence="1">
    <location>
        <begin position="18"/>
        <end position="68"/>
    </location>
</feature>
<protein>
    <submittedName>
        <fullName evidence="2">Uncharacterized protein</fullName>
    </submittedName>
</protein>
<name>A0ABQ9UBD3_SAGOE</name>
<keyword evidence="3" id="KW-1185">Reference proteome</keyword>
<reference evidence="2 3" key="1">
    <citation type="submission" date="2023-05" db="EMBL/GenBank/DDBJ databases">
        <title>B98-5 Cell Line De Novo Hybrid Assembly: An Optical Mapping Approach.</title>
        <authorList>
            <person name="Kananen K."/>
            <person name="Auerbach J.A."/>
            <person name="Kautto E."/>
            <person name="Blachly J.S."/>
        </authorList>
    </citation>
    <scope>NUCLEOTIDE SEQUENCE [LARGE SCALE GENOMIC DNA]</scope>
    <source>
        <strain evidence="2">B95-8</strain>
        <tissue evidence="2">Cell line</tissue>
    </source>
</reference>
<comment type="caution">
    <text evidence="2">The sequence shown here is derived from an EMBL/GenBank/DDBJ whole genome shotgun (WGS) entry which is preliminary data.</text>
</comment>
<feature type="region of interest" description="Disordered" evidence="1">
    <location>
        <begin position="150"/>
        <end position="169"/>
    </location>
</feature>
<proteinExistence type="predicted"/>
<accession>A0ABQ9UBD3</accession>
<evidence type="ECO:0000256" key="1">
    <source>
        <dbReference type="SAM" id="MobiDB-lite"/>
    </source>
</evidence>
<feature type="compositionally biased region" description="Basic and acidic residues" evidence="1">
    <location>
        <begin position="150"/>
        <end position="161"/>
    </location>
</feature>
<dbReference type="Proteomes" id="UP001266305">
    <property type="component" value="Unassembled WGS sequence"/>
</dbReference>
<sequence>MTKQPIATCDLCLLPYPEQNSRSLNYSSNNSSGASGKKSEDTQGVKSTRVGNCFSDESEGKKDGNKIQGLSKSQLGKEWVAPQKVTPLASLNARAIVKWANVPYTKAGLPGMHTPFRENLPFSLAPANPCSTSTNNKNLLGQMLKVGKNREEQRPNVEHPQRTKMHQSKIQVNSDAKPTASVHSASTVLILAIEQMPTKCTDTC</sequence>
<evidence type="ECO:0000313" key="3">
    <source>
        <dbReference type="Proteomes" id="UP001266305"/>
    </source>
</evidence>
<gene>
    <name evidence="2" type="ORF">P7K49_028121</name>
</gene>
<organism evidence="2 3">
    <name type="scientific">Saguinus oedipus</name>
    <name type="common">Cotton-top tamarin</name>
    <name type="synonym">Oedipomidas oedipus</name>
    <dbReference type="NCBI Taxonomy" id="9490"/>
    <lineage>
        <taxon>Eukaryota</taxon>
        <taxon>Metazoa</taxon>
        <taxon>Chordata</taxon>
        <taxon>Craniata</taxon>
        <taxon>Vertebrata</taxon>
        <taxon>Euteleostomi</taxon>
        <taxon>Mammalia</taxon>
        <taxon>Eutheria</taxon>
        <taxon>Euarchontoglires</taxon>
        <taxon>Primates</taxon>
        <taxon>Haplorrhini</taxon>
        <taxon>Platyrrhini</taxon>
        <taxon>Cebidae</taxon>
        <taxon>Callitrichinae</taxon>
        <taxon>Saguinus</taxon>
    </lineage>
</organism>
<dbReference type="EMBL" id="JASSZA010000014">
    <property type="protein sequence ID" value="KAK2094383.1"/>
    <property type="molecule type" value="Genomic_DNA"/>
</dbReference>
<feature type="compositionally biased region" description="Low complexity" evidence="1">
    <location>
        <begin position="20"/>
        <end position="36"/>
    </location>
</feature>